<proteinExistence type="inferred from homology"/>
<keyword evidence="8" id="KW-1185">Reference proteome</keyword>
<dbReference type="GO" id="GO:0070008">
    <property type="term" value="F:serine-type exopeptidase activity"/>
    <property type="evidence" value="ECO:0007669"/>
    <property type="project" value="InterPro"/>
</dbReference>
<evidence type="ECO:0008006" key="9">
    <source>
        <dbReference type="Google" id="ProtNLM"/>
    </source>
</evidence>
<dbReference type="HOGENOM" id="CLU_023630_1_0_1"/>
<evidence type="ECO:0000313" key="8">
    <source>
        <dbReference type="Proteomes" id="UP000054248"/>
    </source>
</evidence>
<dbReference type="PANTHER" id="PTHR11010">
    <property type="entry name" value="PROTEASE S28 PRO-X CARBOXYPEPTIDASE-RELATED"/>
    <property type="match status" value="1"/>
</dbReference>
<dbReference type="OrthoDB" id="1735038at2759"/>
<evidence type="ECO:0000256" key="5">
    <source>
        <dbReference type="ARBA" id="ARBA00023180"/>
    </source>
</evidence>
<sequence length="543" mass="61290">MLIPSSLFVLATTLLSYVSANNTSFPLSTVLRNPPPPPPASDSRNLLASQSHYFNQLIDHTNPSRGTFKQRYFFTDEFWTHQGDPIVVSNPREQSADGFDAELTSPASLQRAVMMSLGAAGVVLEHRYYYGNSSPYQTLSKGNLKYLTVDQAIEDLKYFAEHAKLPWTKKATSSHPDKVLWVNMGCSYPGVRSAYTQQKYPSKFATAWASSAPVQAQGDFWQYFEPVEEGMPKNCSKDVAAVIKAVDHTLLHGSQTEKQKLKESFGLYNLRDDDFAQTLVYPMYSWQSMQASSYAISGEDPFFQFGHAIETHPDETIEMSAKGVGMPTALNNYAKFMKTYYAPGCGAAEGGACYSTYDYNGGLYKDWSVGNLWNRRWFWMICNEFGWFQDGNPGNYSSIVSSLVTVKYKLRECNHMFPNTDGSPGNFHPNTYGTNKKHGGGWNIRANNLFVVNGQFDPWRSASLSSRWAPKFRNTPHQLVEVIKGGHHCWDWNLYGAIYDHDVKRVVDKGVKTVQGWVKQWYKAHPNVENSMPSKVNYWAGIL</sequence>
<feature type="signal peptide" evidence="6">
    <location>
        <begin position="1"/>
        <end position="20"/>
    </location>
</feature>
<organism evidence="7 8">
    <name type="scientific">Tulasnella calospora MUT 4182</name>
    <dbReference type="NCBI Taxonomy" id="1051891"/>
    <lineage>
        <taxon>Eukaryota</taxon>
        <taxon>Fungi</taxon>
        <taxon>Dikarya</taxon>
        <taxon>Basidiomycota</taxon>
        <taxon>Agaricomycotina</taxon>
        <taxon>Agaricomycetes</taxon>
        <taxon>Cantharellales</taxon>
        <taxon>Tulasnellaceae</taxon>
        <taxon>Tulasnella</taxon>
    </lineage>
</organism>
<dbReference type="MEROPS" id="S28.004"/>
<reference evidence="7 8" key="1">
    <citation type="submission" date="2014-04" db="EMBL/GenBank/DDBJ databases">
        <authorList>
            <consortium name="DOE Joint Genome Institute"/>
            <person name="Kuo A."/>
            <person name="Girlanda M."/>
            <person name="Perotto S."/>
            <person name="Kohler A."/>
            <person name="Nagy L.G."/>
            <person name="Floudas D."/>
            <person name="Copeland A."/>
            <person name="Barry K.W."/>
            <person name="Cichocki N."/>
            <person name="Veneault-Fourrey C."/>
            <person name="LaButti K."/>
            <person name="Lindquist E.A."/>
            <person name="Lipzen A."/>
            <person name="Lundell T."/>
            <person name="Morin E."/>
            <person name="Murat C."/>
            <person name="Sun H."/>
            <person name="Tunlid A."/>
            <person name="Henrissat B."/>
            <person name="Grigoriev I.V."/>
            <person name="Hibbett D.S."/>
            <person name="Martin F."/>
            <person name="Nordberg H.P."/>
            <person name="Cantor M.N."/>
            <person name="Hua S.X."/>
        </authorList>
    </citation>
    <scope>NUCLEOTIDE SEQUENCE [LARGE SCALE GENOMIC DNA]</scope>
    <source>
        <strain evidence="7 8">MUT 4182</strain>
    </source>
</reference>
<evidence type="ECO:0000256" key="6">
    <source>
        <dbReference type="SAM" id="SignalP"/>
    </source>
</evidence>
<gene>
    <name evidence="7" type="ORF">M407DRAFT_22173</name>
</gene>
<dbReference type="PANTHER" id="PTHR11010:SF23">
    <property type="entry name" value="SERINE PEPTIDASE"/>
    <property type="match status" value="1"/>
</dbReference>
<evidence type="ECO:0000256" key="1">
    <source>
        <dbReference type="ARBA" id="ARBA00011079"/>
    </source>
</evidence>
<dbReference type="Pfam" id="PF05577">
    <property type="entry name" value="Peptidase_S28"/>
    <property type="match status" value="1"/>
</dbReference>
<dbReference type="AlphaFoldDB" id="A0A0C3QNE2"/>
<dbReference type="Gene3D" id="3.40.50.1820">
    <property type="entry name" value="alpha/beta hydrolase"/>
    <property type="match status" value="2"/>
</dbReference>
<dbReference type="GO" id="GO:0008239">
    <property type="term" value="F:dipeptidyl-peptidase activity"/>
    <property type="evidence" value="ECO:0007669"/>
    <property type="project" value="TreeGrafter"/>
</dbReference>
<evidence type="ECO:0000256" key="3">
    <source>
        <dbReference type="ARBA" id="ARBA00022729"/>
    </source>
</evidence>
<accession>A0A0C3QNE2</accession>
<keyword evidence="5" id="KW-0325">Glycoprotein</keyword>
<dbReference type="InterPro" id="IPR029058">
    <property type="entry name" value="AB_hydrolase_fold"/>
</dbReference>
<evidence type="ECO:0000256" key="4">
    <source>
        <dbReference type="ARBA" id="ARBA00022801"/>
    </source>
</evidence>
<dbReference type="GO" id="GO:0006508">
    <property type="term" value="P:proteolysis"/>
    <property type="evidence" value="ECO:0007669"/>
    <property type="project" value="UniProtKB-KW"/>
</dbReference>
<keyword evidence="4" id="KW-0378">Hydrolase</keyword>
<dbReference type="EMBL" id="KN822992">
    <property type="protein sequence ID" value="KIO28589.1"/>
    <property type="molecule type" value="Genomic_DNA"/>
</dbReference>
<keyword evidence="3 6" id="KW-0732">Signal</keyword>
<protein>
    <recommendedName>
        <fullName evidence="9">Peptidase S28</fullName>
    </recommendedName>
</protein>
<evidence type="ECO:0000313" key="7">
    <source>
        <dbReference type="EMBL" id="KIO28589.1"/>
    </source>
</evidence>
<dbReference type="InterPro" id="IPR008758">
    <property type="entry name" value="Peptidase_S28"/>
</dbReference>
<dbReference type="Proteomes" id="UP000054248">
    <property type="component" value="Unassembled WGS sequence"/>
</dbReference>
<evidence type="ECO:0000256" key="2">
    <source>
        <dbReference type="ARBA" id="ARBA00022670"/>
    </source>
</evidence>
<dbReference type="SUPFAM" id="SSF53474">
    <property type="entry name" value="alpha/beta-Hydrolases"/>
    <property type="match status" value="1"/>
</dbReference>
<reference evidence="8" key="2">
    <citation type="submission" date="2015-01" db="EMBL/GenBank/DDBJ databases">
        <title>Evolutionary Origins and Diversification of the Mycorrhizal Mutualists.</title>
        <authorList>
            <consortium name="DOE Joint Genome Institute"/>
            <consortium name="Mycorrhizal Genomics Consortium"/>
            <person name="Kohler A."/>
            <person name="Kuo A."/>
            <person name="Nagy L.G."/>
            <person name="Floudas D."/>
            <person name="Copeland A."/>
            <person name="Barry K.W."/>
            <person name="Cichocki N."/>
            <person name="Veneault-Fourrey C."/>
            <person name="LaButti K."/>
            <person name="Lindquist E.A."/>
            <person name="Lipzen A."/>
            <person name="Lundell T."/>
            <person name="Morin E."/>
            <person name="Murat C."/>
            <person name="Riley R."/>
            <person name="Ohm R."/>
            <person name="Sun H."/>
            <person name="Tunlid A."/>
            <person name="Henrissat B."/>
            <person name="Grigoriev I.V."/>
            <person name="Hibbett D.S."/>
            <person name="Martin F."/>
        </authorList>
    </citation>
    <scope>NUCLEOTIDE SEQUENCE [LARGE SCALE GENOMIC DNA]</scope>
    <source>
        <strain evidence="8">MUT 4182</strain>
    </source>
</reference>
<name>A0A0C3QNE2_9AGAM</name>
<keyword evidence="2" id="KW-0645">Protease</keyword>
<feature type="chain" id="PRO_5002168505" description="Peptidase S28" evidence="6">
    <location>
        <begin position="21"/>
        <end position="543"/>
    </location>
</feature>
<comment type="similarity">
    <text evidence="1">Belongs to the peptidase S28 family.</text>
</comment>